<protein>
    <recommendedName>
        <fullName evidence="4">Parvulin-like PPIase</fullName>
        <ecNumber evidence="3">5.2.1.8</ecNumber>
    </recommendedName>
    <alternativeName>
        <fullName evidence="6">Peptidyl-prolyl cis-trans isomerase plp</fullName>
    </alternativeName>
    <alternativeName>
        <fullName evidence="7">Rotamase plp</fullName>
    </alternativeName>
</protein>
<dbReference type="EC" id="5.2.1.8" evidence="3"/>
<dbReference type="PANTHER" id="PTHR47245:SF2">
    <property type="entry name" value="PEPTIDYL-PROLYL CIS-TRANS ISOMERASE HP_0175-RELATED"/>
    <property type="match status" value="1"/>
</dbReference>
<dbReference type="InterPro" id="IPR050245">
    <property type="entry name" value="PrsA_foldase"/>
</dbReference>
<feature type="chain" id="PRO_5037886176" description="Parvulin-like PPIase" evidence="10">
    <location>
        <begin position="28"/>
        <end position="291"/>
    </location>
</feature>
<evidence type="ECO:0000256" key="10">
    <source>
        <dbReference type="SAM" id="SignalP"/>
    </source>
</evidence>
<dbReference type="Gene3D" id="1.10.8.1040">
    <property type="match status" value="1"/>
</dbReference>
<keyword evidence="8 12" id="KW-0413">Isomerase</keyword>
<dbReference type="InterPro" id="IPR000297">
    <property type="entry name" value="PPIase_PpiC"/>
</dbReference>
<comment type="similarity">
    <text evidence="2">Belongs to the PpiC/parvulin rotamase family.</text>
</comment>
<dbReference type="Proteomes" id="UP000619295">
    <property type="component" value="Unassembled WGS sequence"/>
</dbReference>
<reference evidence="12" key="1">
    <citation type="submission" date="2020-09" db="EMBL/GenBank/DDBJ databases">
        <title>Bosea spartocytisi sp. nov. a root nodule endophyte of Spartocytisus supranubius in the high mountain ecosystem fo the Teide National Park (Canary Islands, Spain).</title>
        <authorList>
            <person name="Pulido-Suarez L."/>
            <person name="Peix A."/>
            <person name="Igual J.M."/>
            <person name="Socas-Perez N."/>
            <person name="Velazquez E."/>
            <person name="Flores-Felix J.D."/>
            <person name="Leon-Barrios M."/>
        </authorList>
    </citation>
    <scope>NUCLEOTIDE SEQUENCE</scope>
    <source>
        <strain evidence="12">SSUT16</strain>
    </source>
</reference>
<evidence type="ECO:0000313" key="13">
    <source>
        <dbReference type="Proteomes" id="UP000619295"/>
    </source>
</evidence>
<evidence type="ECO:0000313" key="12">
    <source>
        <dbReference type="EMBL" id="MBD3846129.1"/>
    </source>
</evidence>
<evidence type="ECO:0000256" key="9">
    <source>
        <dbReference type="SAM" id="MobiDB-lite"/>
    </source>
</evidence>
<dbReference type="AlphaFoldDB" id="A0A927E894"/>
<comment type="catalytic activity">
    <reaction evidence="1">
        <text>[protein]-peptidylproline (omega=180) = [protein]-peptidylproline (omega=0)</text>
        <dbReference type="Rhea" id="RHEA:16237"/>
        <dbReference type="Rhea" id="RHEA-COMP:10747"/>
        <dbReference type="Rhea" id="RHEA-COMP:10748"/>
        <dbReference type="ChEBI" id="CHEBI:83833"/>
        <dbReference type="ChEBI" id="CHEBI:83834"/>
        <dbReference type="EC" id="5.2.1.8"/>
    </reaction>
</comment>
<keyword evidence="5 8" id="KW-0697">Rotamase</keyword>
<dbReference type="SUPFAM" id="SSF54534">
    <property type="entry name" value="FKBP-like"/>
    <property type="match status" value="1"/>
</dbReference>
<dbReference type="PROSITE" id="PS50198">
    <property type="entry name" value="PPIC_PPIASE_2"/>
    <property type="match status" value="1"/>
</dbReference>
<dbReference type="SUPFAM" id="SSF109998">
    <property type="entry name" value="Triger factor/SurA peptide-binding domain-like"/>
    <property type="match status" value="1"/>
</dbReference>
<evidence type="ECO:0000256" key="2">
    <source>
        <dbReference type="ARBA" id="ARBA00007656"/>
    </source>
</evidence>
<gene>
    <name evidence="12" type="ORF">IED13_10505</name>
</gene>
<dbReference type="EMBL" id="JACXWY010000005">
    <property type="protein sequence ID" value="MBD3846129.1"/>
    <property type="molecule type" value="Genomic_DNA"/>
</dbReference>
<evidence type="ECO:0000256" key="5">
    <source>
        <dbReference type="ARBA" id="ARBA00023110"/>
    </source>
</evidence>
<evidence type="ECO:0000256" key="1">
    <source>
        <dbReference type="ARBA" id="ARBA00000971"/>
    </source>
</evidence>
<dbReference type="PANTHER" id="PTHR47245">
    <property type="entry name" value="PEPTIDYLPROLYL ISOMERASE"/>
    <property type="match status" value="1"/>
</dbReference>
<dbReference type="Pfam" id="PF00639">
    <property type="entry name" value="Rotamase"/>
    <property type="match status" value="1"/>
</dbReference>
<evidence type="ECO:0000256" key="7">
    <source>
        <dbReference type="ARBA" id="ARBA00031484"/>
    </source>
</evidence>
<dbReference type="InterPro" id="IPR027304">
    <property type="entry name" value="Trigger_fact/SurA_dom_sf"/>
</dbReference>
<name>A0A927E894_9HYPH</name>
<dbReference type="Gene3D" id="3.10.50.40">
    <property type="match status" value="1"/>
</dbReference>
<proteinExistence type="inferred from homology"/>
<evidence type="ECO:0000256" key="3">
    <source>
        <dbReference type="ARBA" id="ARBA00013194"/>
    </source>
</evidence>
<dbReference type="GO" id="GO:0003755">
    <property type="term" value="F:peptidyl-prolyl cis-trans isomerase activity"/>
    <property type="evidence" value="ECO:0007669"/>
    <property type="project" value="UniProtKB-KW"/>
</dbReference>
<dbReference type="PROSITE" id="PS01096">
    <property type="entry name" value="PPIC_PPIASE_1"/>
    <property type="match status" value="1"/>
</dbReference>
<keyword evidence="13" id="KW-1185">Reference proteome</keyword>
<feature type="domain" description="PpiC" evidence="11">
    <location>
        <begin position="138"/>
        <end position="228"/>
    </location>
</feature>
<evidence type="ECO:0000256" key="6">
    <source>
        <dbReference type="ARBA" id="ARBA00030642"/>
    </source>
</evidence>
<feature type="region of interest" description="Disordered" evidence="9">
    <location>
        <begin position="263"/>
        <end position="291"/>
    </location>
</feature>
<dbReference type="InterPro" id="IPR023058">
    <property type="entry name" value="PPIase_PpiC_CS"/>
</dbReference>
<sequence length="291" mass="31775">MGKAVFMKSTRLIAALGFALLAGPAFAQADKVVAKVDGIPITEQEVQLATEDLGERLAQLPEDRKRDEVINYLVDLKLGAKAAAEAKVADTPEFAARLGYYREKVMLDQYLSGVGKKAVTAEAAKKLYDDTTKAMAPEEEAHARHILVETEDQAKAVEERLKKGEDFAKVAADVSKDPGSGKEGGDLGWFTKDRMVPEFAEAAFKLNKGEVSVPVKSQFGWHVIKLEDKRSKPLPDFAAVKPQIDQYLERKAQQDTVLALREKAKVERLDKPAPPAAPAPDAAKPAEPKKN</sequence>
<evidence type="ECO:0000256" key="4">
    <source>
        <dbReference type="ARBA" id="ARBA00018370"/>
    </source>
</evidence>
<keyword evidence="10" id="KW-0732">Signal</keyword>
<organism evidence="12 13">
    <name type="scientific">Bosea spartocytisi</name>
    <dbReference type="NCBI Taxonomy" id="2773451"/>
    <lineage>
        <taxon>Bacteria</taxon>
        <taxon>Pseudomonadati</taxon>
        <taxon>Pseudomonadota</taxon>
        <taxon>Alphaproteobacteria</taxon>
        <taxon>Hyphomicrobiales</taxon>
        <taxon>Boseaceae</taxon>
        <taxon>Bosea</taxon>
    </lineage>
</organism>
<evidence type="ECO:0000256" key="8">
    <source>
        <dbReference type="PROSITE-ProRule" id="PRU00278"/>
    </source>
</evidence>
<comment type="caution">
    <text evidence="12">The sequence shown here is derived from an EMBL/GenBank/DDBJ whole genome shotgun (WGS) entry which is preliminary data.</text>
</comment>
<feature type="signal peptide" evidence="10">
    <location>
        <begin position="1"/>
        <end position="27"/>
    </location>
</feature>
<accession>A0A927E894</accession>
<dbReference type="InterPro" id="IPR046357">
    <property type="entry name" value="PPIase_dom_sf"/>
</dbReference>
<evidence type="ECO:0000259" key="11">
    <source>
        <dbReference type="PROSITE" id="PS50198"/>
    </source>
</evidence>